<reference evidence="1 2" key="1">
    <citation type="submission" date="2017-01" db="EMBL/GenBank/DDBJ databases">
        <authorList>
            <person name="Varghese N."/>
            <person name="Submissions S."/>
        </authorList>
    </citation>
    <scope>NUCLEOTIDE SEQUENCE [LARGE SCALE GENOMIC DNA]</scope>
    <source>
        <strain evidence="1 2">DSM 2061</strain>
    </source>
</reference>
<sequence length="72" mass="8359">MIKIWLNKRKYYSLQGFSAGKNGVLGAPEWHLTNQVEFTEGAEIFEIFNDGTEILRARIVDIDNELKFIRVN</sequence>
<organism evidence="1 2">
    <name type="scientific">Zobellia uliginosa</name>
    <dbReference type="NCBI Taxonomy" id="143224"/>
    <lineage>
        <taxon>Bacteria</taxon>
        <taxon>Pseudomonadati</taxon>
        <taxon>Bacteroidota</taxon>
        <taxon>Flavobacteriia</taxon>
        <taxon>Flavobacteriales</taxon>
        <taxon>Flavobacteriaceae</taxon>
        <taxon>Zobellia</taxon>
    </lineage>
</organism>
<dbReference type="Proteomes" id="UP000185728">
    <property type="component" value="Unassembled WGS sequence"/>
</dbReference>
<evidence type="ECO:0000313" key="1">
    <source>
        <dbReference type="EMBL" id="SIS40329.1"/>
    </source>
</evidence>
<proteinExistence type="predicted"/>
<dbReference type="EMBL" id="FTOB01000001">
    <property type="protein sequence ID" value="SIS40329.1"/>
    <property type="molecule type" value="Genomic_DNA"/>
</dbReference>
<comment type="caution">
    <text evidence="1">The sequence shown here is derived from an EMBL/GenBank/DDBJ whole genome shotgun (WGS) entry which is preliminary data.</text>
</comment>
<dbReference type="RefSeq" id="WP_076453413.1">
    <property type="nucleotide sequence ID" value="NZ_FTOB01000001.1"/>
</dbReference>
<accession>A0ABY1KJ27</accession>
<name>A0ABY1KJ27_9FLAO</name>
<protein>
    <submittedName>
        <fullName evidence="1">Uncharacterized protein</fullName>
    </submittedName>
</protein>
<evidence type="ECO:0000313" key="2">
    <source>
        <dbReference type="Proteomes" id="UP000185728"/>
    </source>
</evidence>
<gene>
    <name evidence="1" type="ORF">SAMN05421766_101573</name>
</gene>
<keyword evidence="2" id="KW-1185">Reference proteome</keyword>